<name>A0A0R0CXB3_9GAMM</name>
<dbReference type="InterPro" id="IPR058627">
    <property type="entry name" value="MdtA-like_C"/>
</dbReference>
<dbReference type="PATRIC" id="fig|517011.3.peg.1124"/>
<evidence type="ECO:0000256" key="1">
    <source>
        <dbReference type="ARBA" id="ARBA00004196"/>
    </source>
</evidence>
<dbReference type="Gene3D" id="1.10.287.470">
    <property type="entry name" value="Helix hairpin bin"/>
    <property type="match status" value="1"/>
</dbReference>
<reference evidence="10 11" key="1">
    <citation type="submission" date="2015-05" db="EMBL/GenBank/DDBJ databases">
        <title>Genome sequencing and analysis of members of genus Stenotrophomonas.</title>
        <authorList>
            <person name="Patil P.P."/>
            <person name="Midha S."/>
            <person name="Patil P.B."/>
        </authorList>
    </citation>
    <scope>NUCLEOTIDE SEQUENCE [LARGE SCALE GENOMIC DNA]</scope>
    <source>
        <strain evidence="10 11">DSM 21508</strain>
    </source>
</reference>
<evidence type="ECO:0000313" key="11">
    <source>
        <dbReference type="Proteomes" id="UP000051386"/>
    </source>
</evidence>
<dbReference type="Pfam" id="PF25917">
    <property type="entry name" value="BSH_RND"/>
    <property type="match status" value="1"/>
</dbReference>
<dbReference type="Gene3D" id="2.40.420.20">
    <property type="match status" value="1"/>
</dbReference>
<sequence length="379" mass="39016">MKIARWMGIALGVAALAACSDKPEAPVAAVPVLVVHPLVAAGDGAMVFPGEVRARQESALSFRVAGKLLRRDVDAGQRVVKGQLLAELDPADFALQARASQAQLAAAQAELVRARDDHKRYETLAAQQLISRSALDQQAAAFKAAQGQVDAARANADVLGNQAGYAQLRAPADGVIASREPDAEAGQVVAAGQTLFTLAADDGREVRIDLPEAMLRDFPVGTAVQVEPWSRGGPMLPGTIREVAAAADPQSRTFAARVSLAADALADVSLGQSARVHGLAGGNGKTALQLPLSALQRGADDRASVWVVDPTTARLKAVPVTAGAYGSDTVPVMSGVTASDWVVAAGGHLLRAGQLVTAVDRQNRPVLKPAAAAATKAGE</sequence>
<dbReference type="PANTHER" id="PTHR30469:SF15">
    <property type="entry name" value="HLYD FAMILY OF SECRETION PROTEINS"/>
    <property type="match status" value="1"/>
</dbReference>
<evidence type="ECO:0000259" key="9">
    <source>
        <dbReference type="Pfam" id="PF25967"/>
    </source>
</evidence>
<comment type="caution">
    <text evidence="10">The sequence shown here is derived from an EMBL/GenBank/DDBJ whole genome shotgun (WGS) entry which is preliminary data.</text>
</comment>
<dbReference type="InterPro" id="IPR058625">
    <property type="entry name" value="MdtA-like_BSH"/>
</dbReference>
<protein>
    <submittedName>
        <fullName evidence="10">RND transporter</fullName>
    </submittedName>
</protein>
<dbReference type="PANTHER" id="PTHR30469">
    <property type="entry name" value="MULTIDRUG RESISTANCE PROTEIN MDTA"/>
    <property type="match status" value="1"/>
</dbReference>
<dbReference type="Pfam" id="PF25876">
    <property type="entry name" value="HH_MFP_RND"/>
    <property type="match status" value="1"/>
</dbReference>
<comment type="similarity">
    <text evidence="2">Belongs to the membrane fusion protein (MFP) (TC 8.A.1) family.</text>
</comment>
<dbReference type="EMBL" id="LDJK01000026">
    <property type="protein sequence ID" value="KRG74397.1"/>
    <property type="molecule type" value="Genomic_DNA"/>
</dbReference>
<keyword evidence="3" id="KW-0813">Transport</keyword>
<evidence type="ECO:0000256" key="2">
    <source>
        <dbReference type="ARBA" id="ARBA00009477"/>
    </source>
</evidence>
<dbReference type="SUPFAM" id="SSF111369">
    <property type="entry name" value="HlyD-like secretion proteins"/>
    <property type="match status" value="1"/>
</dbReference>
<evidence type="ECO:0000256" key="5">
    <source>
        <dbReference type="SAM" id="SignalP"/>
    </source>
</evidence>
<dbReference type="Gene3D" id="2.40.30.170">
    <property type="match status" value="1"/>
</dbReference>
<gene>
    <name evidence="10" type="ORF">ABB28_07500</name>
</gene>
<evidence type="ECO:0000256" key="4">
    <source>
        <dbReference type="SAM" id="Coils"/>
    </source>
</evidence>
<evidence type="ECO:0000256" key="3">
    <source>
        <dbReference type="ARBA" id="ARBA00022448"/>
    </source>
</evidence>
<dbReference type="AlphaFoldDB" id="A0A0R0CXB3"/>
<evidence type="ECO:0000313" key="10">
    <source>
        <dbReference type="EMBL" id="KRG74397.1"/>
    </source>
</evidence>
<comment type="subcellular location">
    <subcellularLocation>
        <location evidence="1">Cell envelope</location>
    </subcellularLocation>
</comment>
<feature type="domain" description="Multidrug resistance protein MdtA-like barrel-sandwich hybrid" evidence="7">
    <location>
        <begin position="63"/>
        <end position="197"/>
    </location>
</feature>
<dbReference type="Proteomes" id="UP000051386">
    <property type="component" value="Unassembled WGS sequence"/>
</dbReference>
<dbReference type="InterPro" id="IPR058792">
    <property type="entry name" value="Beta-barrel_RND_2"/>
</dbReference>
<evidence type="ECO:0000259" key="8">
    <source>
        <dbReference type="Pfam" id="PF25954"/>
    </source>
</evidence>
<dbReference type="InterPro" id="IPR006143">
    <property type="entry name" value="RND_pump_MFP"/>
</dbReference>
<feature type="signal peptide" evidence="5">
    <location>
        <begin position="1"/>
        <end position="17"/>
    </location>
</feature>
<dbReference type="PROSITE" id="PS51257">
    <property type="entry name" value="PROKAR_LIPOPROTEIN"/>
    <property type="match status" value="1"/>
</dbReference>
<keyword evidence="11" id="KW-1185">Reference proteome</keyword>
<proteinExistence type="inferred from homology"/>
<dbReference type="Pfam" id="PF25954">
    <property type="entry name" value="Beta-barrel_RND_2"/>
    <property type="match status" value="1"/>
</dbReference>
<dbReference type="GO" id="GO:0015562">
    <property type="term" value="F:efflux transmembrane transporter activity"/>
    <property type="evidence" value="ECO:0007669"/>
    <property type="project" value="TreeGrafter"/>
</dbReference>
<dbReference type="Gene3D" id="2.40.50.100">
    <property type="match status" value="1"/>
</dbReference>
<dbReference type="RefSeq" id="WP_057508032.1">
    <property type="nucleotide sequence ID" value="NZ_JANUEG010000003.1"/>
</dbReference>
<feature type="domain" description="CusB-like beta-barrel" evidence="8">
    <location>
        <begin position="206"/>
        <end position="261"/>
    </location>
</feature>
<keyword evidence="4" id="KW-0175">Coiled coil</keyword>
<keyword evidence="5" id="KW-0732">Signal</keyword>
<organism evidence="10 11">
    <name type="scientific">Stenotrophomonas chelatiphaga</name>
    <dbReference type="NCBI Taxonomy" id="517011"/>
    <lineage>
        <taxon>Bacteria</taxon>
        <taxon>Pseudomonadati</taxon>
        <taxon>Pseudomonadota</taxon>
        <taxon>Gammaproteobacteria</taxon>
        <taxon>Lysobacterales</taxon>
        <taxon>Lysobacteraceae</taxon>
        <taxon>Stenotrophomonas</taxon>
    </lineage>
</organism>
<accession>A0A0R0CXB3</accession>
<evidence type="ECO:0000259" key="7">
    <source>
        <dbReference type="Pfam" id="PF25917"/>
    </source>
</evidence>
<dbReference type="NCBIfam" id="TIGR01730">
    <property type="entry name" value="RND_mfp"/>
    <property type="match status" value="1"/>
</dbReference>
<feature type="coiled-coil region" evidence="4">
    <location>
        <begin position="97"/>
        <end position="124"/>
    </location>
</feature>
<dbReference type="GO" id="GO:1990281">
    <property type="term" value="C:efflux pump complex"/>
    <property type="evidence" value="ECO:0007669"/>
    <property type="project" value="TreeGrafter"/>
</dbReference>
<dbReference type="InterPro" id="IPR058624">
    <property type="entry name" value="MdtA-like_HH"/>
</dbReference>
<feature type="chain" id="PRO_5006394740" evidence="5">
    <location>
        <begin position="18"/>
        <end position="379"/>
    </location>
</feature>
<dbReference type="Pfam" id="PF25967">
    <property type="entry name" value="RND-MFP_C"/>
    <property type="match status" value="1"/>
</dbReference>
<evidence type="ECO:0000259" key="6">
    <source>
        <dbReference type="Pfam" id="PF25876"/>
    </source>
</evidence>
<feature type="domain" description="Multidrug resistance protein MdtA-like C-terminal permuted SH3" evidence="9">
    <location>
        <begin position="287"/>
        <end position="346"/>
    </location>
</feature>
<feature type="domain" description="Multidrug resistance protein MdtA-like alpha-helical hairpin" evidence="6">
    <location>
        <begin position="100"/>
        <end position="155"/>
    </location>
</feature>